<reference evidence="2" key="1">
    <citation type="submission" date="2015-07" db="EMBL/GenBank/DDBJ databases">
        <title>Near-Complete Genome Sequence of the Cellulolytic Bacterium Bacteroides (Pseudobacteroides) cellulosolvens ATCC 35603.</title>
        <authorList>
            <person name="Dassa B."/>
            <person name="Utturkar S.M."/>
            <person name="Klingeman D.M."/>
            <person name="Hurt R.A."/>
            <person name="Keller M."/>
            <person name="Xu J."/>
            <person name="Reddy Y.H.K."/>
            <person name="Borovok I."/>
            <person name="Grinberg I.R."/>
            <person name="Lamed R."/>
            <person name="Zhivin O."/>
            <person name="Bayer E.A."/>
            <person name="Brown S.D."/>
        </authorList>
    </citation>
    <scope>NUCLEOTIDE SEQUENCE [LARGE SCALE GENOMIC DNA]</scope>
    <source>
        <strain evidence="2">DSM 2933</strain>
    </source>
</reference>
<name>A0A0L6JQP4_9FIRM</name>
<organism evidence="1 2">
    <name type="scientific">Pseudobacteroides cellulosolvens ATCC 35603 = DSM 2933</name>
    <dbReference type="NCBI Taxonomy" id="398512"/>
    <lineage>
        <taxon>Bacteria</taxon>
        <taxon>Bacillati</taxon>
        <taxon>Bacillota</taxon>
        <taxon>Clostridia</taxon>
        <taxon>Eubacteriales</taxon>
        <taxon>Oscillospiraceae</taxon>
        <taxon>Pseudobacteroides</taxon>
    </lineage>
</organism>
<dbReference type="Proteomes" id="UP000036923">
    <property type="component" value="Unassembled WGS sequence"/>
</dbReference>
<keyword evidence="2" id="KW-1185">Reference proteome</keyword>
<dbReference type="AlphaFoldDB" id="A0A0L6JQP4"/>
<proteinExistence type="predicted"/>
<dbReference type="STRING" id="398512.Bccel_2958"/>
<dbReference type="RefSeq" id="WP_036944702.1">
    <property type="nucleotide sequence ID" value="NZ_JQKC01000034.1"/>
</dbReference>
<evidence type="ECO:0000313" key="2">
    <source>
        <dbReference type="Proteomes" id="UP000036923"/>
    </source>
</evidence>
<protein>
    <submittedName>
        <fullName evidence="1">Uncharacterized protein</fullName>
    </submittedName>
</protein>
<evidence type="ECO:0000313" key="1">
    <source>
        <dbReference type="EMBL" id="KNY27687.1"/>
    </source>
</evidence>
<dbReference type="OrthoDB" id="2990803at2"/>
<gene>
    <name evidence="1" type="ORF">Bccel_2958</name>
</gene>
<accession>A0A0L6JQP4</accession>
<comment type="caution">
    <text evidence="1">The sequence shown here is derived from an EMBL/GenBank/DDBJ whole genome shotgun (WGS) entry which is preliminary data.</text>
</comment>
<dbReference type="eggNOG" id="ENOG502ZFKG">
    <property type="taxonomic scope" value="Bacteria"/>
</dbReference>
<sequence>MRCISKKIRKKWFNKIKEMYSTPYRVELDFSPKDKQFLYRLTDGTCFFLKTGKCSLDLNRFDLFKHNLLKKIFRRWYRNADFTKKVHPLYCKNLSTKMYELPKACDVITYYRHSCGHYDFCDGQHRTCIASKLGIKIDVLIDDIDKSCDYCKD</sequence>
<dbReference type="EMBL" id="LGTC01000001">
    <property type="protein sequence ID" value="KNY27687.1"/>
    <property type="molecule type" value="Genomic_DNA"/>
</dbReference>